<dbReference type="Proteomes" id="UP000326924">
    <property type="component" value="Unassembled WGS sequence"/>
</dbReference>
<dbReference type="InParanoid" id="A0A5J5ELN5"/>
<name>A0A5J5ELN5_9PEZI</name>
<evidence type="ECO:0000313" key="2">
    <source>
        <dbReference type="Proteomes" id="UP000326924"/>
    </source>
</evidence>
<reference evidence="1 2" key="1">
    <citation type="submission" date="2019-09" db="EMBL/GenBank/DDBJ databases">
        <title>Draft genome of the ectomycorrhizal ascomycete Sphaerosporella brunnea.</title>
        <authorList>
            <consortium name="DOE Joint Genome Institute"/>
            <person name="Benucci G.M."/>
            <person name="Marozzi G."/>
            <person name="Antonielli L."/>
            <person name="Sanchez S."/>
            <person name="Marco P."/>
            <person name="Wang X."/>
            <person name="Falini L.B."/>
            <person name="Barry K."/>
            <person name="Haridas S."/>
            <person name="Lipzen A."/>
            <person name="Labutti K."/>
            <person name="Grigoriev I.V."/>
            <person name="Murat C."/>
            <person name="Martin F."/>
            <person name="Albertini E."/>
            <person name="Donnini D."/>
            <person name="Bonito G."/>
        </authorList>
    </citation>
    <scope>NUCLEOTIDE SEQUENCE [LARGE SCALE GENOMIC DNA]</scope>
    <source>
        <strain evidence="1 2">Sb_GMNB300</strain>
    </source>
</reference>
<gene>
    <name evidence="1" type="ORF">FN846DRAFT_290138</name>
</gene>
<comment type="caution">
    <text evidence="1">The sequence shown here is derived from an EMBL/GenBank/DDBJ whole genome shotgun (WGS) entry which is preliminary data.</text>
</comment>
<protein>
    <submittedName>
        <fullName evidence="1">Uncharacterized protein</fullName>
    </submittedName>
</protein>
<dbReference type="AlphaFoldDB" id="A0A5J5ELN5"/>
<dbReference type="EMBL" id="VXIS01000227">
    <property type="protein sequence ID" value="KAA8896101.1"/>
    <property type="molecule type" value="Genomic_DNA"/>
</dbReference>
<keyword evidence="2" id="KW-1185">Reference proteome</keyword>
<sequence length="218" mass="25194">MYYCRWVVVRLSNGVVARSLTFPQGTAVEEQPDDMSWKSRLEKKSHGIPRFHLRLPSERTAFFEQEARPKFGYPIDAYLSPIATILVGQPLQRYMALAPKIASCNLSTPLVGEGCLAENKILTFAKLEKGIFFFQKFTATIKFEVTIQLKKESVVLAKDIPSTWPSFEDRYHGERQRNGRCSFRSNNRAASTNLQLLQQRQRPRQIHMHQHQHAWSLD</sequence>
<accession>A0A5J5ELN5</accession>
<organism evidence="1 2">
    <name type="scientific">Sphaerosporella brunnea</name>
    <dbReference type="NCBI Taxonomy" id="1250544"/>
    <lineage>
        <taxon>Eukaryota</taxon>
        <taxon>Fungi</taxon>
        <taxon>Dikarya</taxon>
        <taxon>Ascomycota</taxon>
        <taxon>Pezizomycotina</taxon>
        <taxon>Pezizomycetes</taxon>
        <taxon>Pezizales</taxon>
        <taxon>Pyronemataceae</taxon>
        <taxon>Sphaerosporella</taxon>
    </lineage>
</organism>
<proteinExistence type="predicted"/>
<evidence type="ECO:0000313" key="1">
    <source>
        <dbReference type="EMBL" id="KAA8896101.1"/>
    </source>
</evidence>